<dbReference type="PRINTS" id="PR00502">
    <property type="entry name" value="NUDIXFAMILY"/>
</dbReference>
<comment type="similarity">
    <text evidence="2">Belongs to the Nudix hydrolase family.</text>
</comment>
<dbReference type="PANTHER" id="PTHR21340">
    <property type="entry name" value="DIADENOSINE 5,5-P1,P4-TETRAPHOSPHATE PYROPHOSPHOHYDROLASE MUTT"/>
    <property type="match status" value="1"/>
</dbReference>
<evidence type="ECO:0000259" key="3">
    <source>
        <dbReference type="PROSITE" id="PS51462"/>
    </source>
</evidence>
<feature type="domain" description="Nudix hydrolase" evidence="3">
    <location>
        <begin position="22"/>
        <end position="152"/>
    </location>
</feature>
<organism evidence="4">
    <name type="scientific">Leptolyngbya sp. NK1-12</name>
    <dbReference type="NCBI Taxonomy" id="2547451"/>
    <lineage>
        <taxon>Bacteria</taxon>
        <taxon>Bacillati</taxon>
        <taxon>Cyanobacteriota</taxon>
        <taxon>Cyanophyceae</taxon>
        <taxon>Leptolyngbyales</taxon>
        <taxon>Leptolyngbyaceae</taxon>
        <taxon>Leptolyngbya group</taxon>
        <taxon>Leptolyngbya</taxon>
    </lineage>
</organism>
<evidence type="ECO:0000313" key="4">
    <source>
        <dbReference type="EMBL" id="WNZ25264.1"/>
    </source>
</evidence>
<sequence length="159" mass="18423">MGYSFQYPPIDDSWYHRLPGIPEEVSAGGVVIRRQSEQVYVALIQERGAATFVLPKGRLEPGESIQQAAHREIAEEAGLTDLKLLADLGMRERLSFSKRRWKKVYYFLFSTSQVQPNAQRIELGNQLAWFPLNQLPDLYWPEQKALIDFNRERIWQAVS</sequence>
<dbReference type="GO" id="GO:0006754">
    <property type="term" value="P:ATP biosynthetic process"/>
    <property type="evidence" value="ECO:0007669"/>
    <property type="project" value="TreeGrafter"/>
</dbReference>
<dbReference type="InterPro" id="IPR020084">
    <property type="entry name" value="NUDIX_hydrolase_CS"/>
</dbReference>
<dbReference type="InterPro" id="IPR020476">
    <property type="entry name" value="Nudix_hydrolase"/>
</dbReference>
<dbReference type="Gene3D" id="3.90.79.10">
    <property type="entry name" value="Nucleoside Triphosphate Pyrophosphohydrolase"/>
    <property type="match status" value="1"/>
</dbReference>
<evidence type="ECO:0000256" key="1">
    <source>
        <dbReference type="ARBA" id="ARBA00022801"/>
    </source>
</evidence>
<dbReference type="EMBL" id="CP053586">
    <property type="protein sequence ID" value="WNZ25264.1"/>
    <property type="molecule type" value="Genomic_DNA"/>
</dbReference>
<dbReference type="GO" id="GO:0004081">
    <property type="term" value="F:bis(5'-nucleosyl)-tetraphosphatase (asymmetrical) activity"/>
    <property type="evidence" value="ECO:0007669"/>
    <property type="project" value="TreeGrafter"/>
</dbReference>
<name>A0AA96WHK0_9CYAN</name>
<gene>
    <name evidence="4" type="ORF">HJG54_22005</name>
</gene>
<dbReference type="PROSITE" id="PS51462">
    <property type="entry name" value="NUDIX"/>
    <property type="match status" value="1"/>
</dbReference>
<dbReference type="InterPro" id="IPR015797">
    <property type="entry name" value="NUDIX_hydrolase-like_dom_sf"/>
</dbReference>
<dbReference type="AlphaFoldDB" id="A0AA96WHK0"/>
<dbReference type="Pfam" id="PF00293">
    <property type="entry name" value="NUDIX"/>
    <property type="match status" value="1"/>
</dbReference>
<dbReference type="InterPro" id="IPR051325">
    <property type="entry name" value="Nudix_hydrolase_domain"/>
</dbReference>
<proteinExistence type="inferred from homology"/>
<dbReference type="InterPro" id="IPR000086">
    <property type="entry name" value="NUDIX_hydrolase_dom"/>
</dbReference>
<accession>A0AA96WHK0</accession>
<dbReference type="SUPFAM" id="SSF55811">
    <property type="entry name" value="Nudix"/>
    <property type="match status" value="1"/>
</dbReference>
<dbReference type="PANTHER" id="PTHR21340:SF0">
    <property type="entry name" value="BIS(5'-NUCLEOSYL)-TETRAPHOSPHATASE [ASYMMETRICAL]"/>
    <property type="match status" value="1"/>
</dbReference>
<keyword evidence="1 2" id="KW-0378">Hydrolase</keyword>
<reference evidence="4" key="1">
    <citation type="submission" date="2020-05" db="EMBL/GenBank/DDBJ databases">
        <authorList>
            <person name="Zhu T."/>
            <person name="Keshari N."/>
            <person name="Lu X."/>
        </authorList>
    </citation>
    <scope>NUCLEOTIDE SEQUENCE</scope>
    <source>
        <strain evidence="4">NK1-12</strain>
    </source>
</reference>
<dbReference type="GO" id="GO:0006167">
    <property type="term" value="P:AMP biosynthetic process"/>
    <property type="evidence" value="ECO:0007669"/>
    <property type="project" value="TreeGrafter"/>
</dbReference>
<evidence type="ECO:0000256" key="2">
    <source>
        <dbReference type="RuleBase" id="RU003476"/>
    </source>
</evidence>
<dbReference type="PROSITE" id="PS00893">
    <property type="entry name" value="NUDIX_BOX"/>
    <property type="match status" value="1"/>
</dbReference>
<dbReference type="RefSeq" id="WP_316431412.1">
    <property type="nucleotide sequence ID" value="NZ_CP053586.1"/>
</dbReference>
<protein>
    <submittedName>
        <fullName evidence="4">NUDIX domain-containing protein</fullName>
    </submittedName>
</protein>